<evidence type="ECO:0000313" key="1">
    <source>
        <dbReference type="EMBL" id="GBM59091.1"/>
    </source>
</evidence>
<reference evidence="1 2" key="1">
    <citation type="journal article" date="2019" name="Sci. Rep.">
        <title>Orb-weaving spider Araneus ventricosus genome elucidates the spidroin gene catalogue.</title>
        <authorList>
            <person name="Kono N."/>
            <person name="Nakamura H."/>
            <person name="Ohtoshi R."/>
            <person name="Moran D.A.P."/>
            <person name="Shinohara A."/>
            <person name="Yoshida Y."/>
            <person name="Fujiwara M."/>
            <person name="Mori M."/>
            <person name="Tomita M."/>
            <person name="Arakawa K."/>
        </authorList>
    </citation>
    <scope>NUCLEOTIDE SEQUENCE [LARGE SCALE GENOMIC DNA]</scope>
</reference>
<proteinExistence type="predicted"/>
<name>A0A4Y2H1S2_ARAVE</name>
<organism evidence="1 2">
    <name type="scientific">Araneus ventricosus</name>
    <name type="common">Orbweaver spider</name>
    <name type="synonym">Epeira ventricosa</name>
    <dbReference type="NCBI Taxonomy" id="182803"/>
    <lineage>
        <taxon>Eukaryota</taxon>
        <taxon>Metazoa</taxon>
        <taxon>Ecdysozoa</taxon>
        <taxon>Arthropoda</taxon>
        <taxon>Chelicerata</taxon>
        <taxon>Arachnida</taxon>
        <taxon>Araneae</taxon>
        <taxon>Araneomorphae</taxon>
        <taxon>Entelegynae</taxon>
        <taxon>Araneoidea</taxon>
        <taxon>Araneidae</taxon>
        <taxon>Araneus</taxon>
    </lineage>
</organism>
<dbReference type="Proteomes" id="UP000499080">
    <property type="component" value="Unassembled WGS sequence"/>
</dbReference>
<dbReference type="AlphaFoldDB" id="A0A4Y2H1S2"/>
<sequence>CIIRIQQVFEAVWRSLALCAIKPKPMEPSETAHGDMTSRKREYGHAYYFGTD</sequence>
<protein>
    <submittedName>
        <fullName evidence="1">Uncharacterized protein</fullName>
    </submittedName>
</protein>
<dbReference type="EMBL" id="BGPR01256699">
    <property type="protein sequence ID" value="GBM59091.1"/>
    <property type="molecule type" value="Genomic_DNA"/>
</dbReference>
<accession>A0A4Y2H1S2</accession>
<keyword evidence="2" id="KW-1185">Reference proteome</keyword>
<evidence type="ECO:0000313" key="2">
    <source>
        <dbReference type="Proteomes" id="UP000499080"/>
    </source>
</evidence>
<comment type="caution">
    <text evidence="1">The sequence shown here is derived from an EMBL/GenBank/DDBJ whole genome shotgun (WGS) entry which is preliminary data.</text>
</comment>
<gene>
    <name evidence="1" type="ORF">AVEN_51460_1</name>
</gene>
<feature type="non-terminal residue" evidence="1">
    <location>
        <position position="1"/>
    </location>
</feature>